<feature type="transmembrane region" description="Helical" evidence="6">
    <location>
        <begin position="105"/>
        <end position="126"/>
    </location>
</feature>
<feature type="transmembrane region" description="Helical" evidence="6">
    <location>
        <begin position="350"/>
        <end position="372"/>
    </location>
</feature>
<evidence type="ECO:0000256" key="5">
    <source>
        <dbReference type="ARBA" id="ARBA00023136"/>
    </source>
</evidence>
<evidence type="ECO:0000313" key="7">
    <source>
        <dbReference type="EMBL" id="QGM97093.1"/>
    </source>
</evidence>
<dbReference type="Proteomes" id="UP000422569">
    <property type="component" value="Chromosome"/>
</dbReference>
<dbReference type="PANTHER" id="PTHR30250:SF11">
    <property type="entry name" value="O-ANTIGEN TRANSPORTER-RELATED"/>
    <property type="match status" value="1"/>
</dbReference>
<evidence type="ECO:0000256" key="2">
    <source>
        <dbReference type="ARBA" id="ARBA00022475"/>
    </source>
</evidence>
<dbReference type="KEGG" id="mpar:F7D14_06135"/>
<protein>
    <submittedName>
        <fullName evidence="7">Lipopolysaccharide biosynthesis protein</fullName>
    </submittedName>
</protein>
<feature type="transmembrane region" description="Helical" evidence="6">
    <location>
        <begin position="7"/>
        <end position="26"/>
    </location>
</feature>
<feature type="transmembrane region" description="Helical" evidence="6">
    <location>
        <begin position="410"/>
        <end position="428"/>
    </location>
</feature>
<proteinExistence type="predicted"/>
<evidence type="ECO:0000256" key="6">
    <source>
        <dbReference type="SAM" id="Phobius"/>
    </source>
</evidence>
<reference evidence="7 8" key="1">
    <citation type="submission" date="2019-09" db="EMBL/GenBank/DDBJ databases">
        <title>Isolation and complete genome sequencing of Methylocystis species.</title>
        <authorList>
            <person name="Rumah B.L."/>
            <person name="Stead C.E."/>
            <person name="Stevens B.C."/>
            <person name="Minton N.P."/>
            <person name="Grosse-Honebrink A."/>
            <person name="Zhang Y."/>
        </authorList>
    </citation>
    <scope>NUCLEOTIDE SEQUENCE [LARGE SCALE GENOMIC DNA]</scope>
    <source>
        <strain evidence="7 8">BRCS2</strain>
    </source>
</reference>
<feature type="transmembrane region" description="Helical" evidence="6">
    <location>
        <begin position="320"/>
        <end position="338"/>
    </location>
</feature>
<sequence>MKVLLAFLANTITNFIIGLMVAKFLGPEEYGRFALAFSIAVVVQTALYDWLRLSATRFYSQRTRESDPIIRSTLGSSFLAITALLVISTFAYSLVGPELDFDNELILLALATATANGLFDYSTALARARFEDGAYGRLVLVKNLLAFALIGGGAFWFRSAGVALAGGVASLLGTVFFARDALRDPGVRCLDAEAETVKQLMAYSAPIVAAHLVYQTMPLAARAIVASVYDFAETGQFALAYDLGMRAVMAFGSALDVLLFQIAVAAHEEHGEDRAREQVAHNMSVVFAFLLPACAGLWLVMPSVEALIVPGQFRGPFGHYLGLLLPGLFAMAFLNFGVNPVFQISKRTAPLIVAAVAAAAVSLLLLFLLPWGRDASNLAVAQAGGYVAALVATIYFALRAQPVWPSFRDLFAAAVGTGIMFLALTPMRESMSPGFLTLVAQIAAGAGIYGVMVAAFDIAGLRGQALAWLRPRLVRA</sequence>
<comment type="subcellular location">
    <subcellularLocation>
        <location evidence="1">Cell membrane</location>
        <topology evidence="1">Multi-pass membrane protein</topology>
    </subcellularLocation>
</comment>
<dbReference type="AlphaFoldDB" id="A0A6B8M6Y6"/>
<keyword evidence="5 6" id="KW-0472">Membrane</keyword>
<evidence type="ECO:0000256" key="1">
    <source>
        <dbReference type="ARBA" id="ARBA00004651"/>
    </source>
</evidence>
<dbReference type="PANTHER" id="PTHR30250">
    <property type="entry name" value="PST FAMILY PREDICTED COLANIC ACID TRANSPORTER"/>
    <property type="match status" value="1"/>
</dbReference>
<feature type="transmembrane region" description="Helical" evidence="6">
    <location>
        <begin position="434"/>
        <end position="456"/>
    </location>
</feature>
<feature type="transmembrane region" description="Helical" evidence="6">
    <location>
        <begin position="245"/>
        <end position="267"/>
    </location>
</feature>
<feature type="transmembrane region" description="Helical" evidence="6">
    <location>
        <begin position="163"/>
        <end position="182"/>
    </location>
</feature>
<feature type="transmembrane region" description="Helical" evidence="6">
    <location>
        <begin position="32"/>
        <end position="51"/>
    </location>
</feature>
<dbReference type="GO" id="GO:0005886">
    <property type="term" value="C:plasma membrane"/>
    <property type="evidence" value="ECO:0007669"/>
    <property type="project" value="UniProtKB-SubCell"/>
</dbReference>
<feature type="transmembrane region" description="Helical" evidence="6">
    <location>
        <begin position="279"/>
        <end position="300"/>
    </location>
</feature>
<dbReference type="RefSeq" id="WP_016921661.1">
    <property type="nucleotide sequence ID" value="NZ_CP044331.1"/>
</dbReference>
<feature type="transmembrane region" description="Helical" evidence="6">
    <location>
        <begin position="138"/>
        <end position="157"/>
    </location>
</feature>
<keyword evidence="4 6" id="KW-1133">Transmembrane helix</keyword>
<evidence type="ECO:0000313" key="8">
    <source>
        <dbReference type="Proteomes" id="UP000422569"/>
    </source>
</evidence>
<keyword evidence="8" id="KW-1185">Reference proteome</keyword>
<feature type="transmembrane region" description="Helical" evidence="6">
    <location>
        <begin position="72"/>
        <end position="93"/>
    </location>
</feature>
<name>A0A6B8M6Y6_9HYPH</name>
<accession>A0A6B8M6Y6</accession>
<evidence type="ECO:0000256" key="4">
    <source>
        <dbReference type="ARBA" id="ARBA00022989"/>
    </source>
</evidence>
<dbReference type="Pfam" id="PF13440">
    <property type="entry name" value="Polysacc_synt_3"/>
    <property type="match status" value="1"/>
</dbReference>
<feature type="transmembrane region" description="Helical" evidence="6">
    <location>
        <begin position="378"/>
        <end position="398"/>
    </location>
</feature>
<organism evidence="7 8">
    <name type="scientific">Methylocystis parvus</name>
    <dbReference type="NCBI Taxonomy" id="134"/>
    <lineage>
        <taxon>Bacteria</taxon>
        <taxon>Pseudomonadati</taxon>
        <taxon>Pseudomonadota</taxon>
        <taxon>Alphaproteobacteria</taxon>
        <taxon>Hyphomicrobiales</taxon>
        <taxon>Methylocystaceae</taxon>
        <taxon>Methylocystis</taxon>
    </lineage>
</organism>
<dbReference type="EMBL" id="CP044331">
    <property type="protein sequence ID" value="QGM97093.1"/>
    <property type="molecule type" value="Genomic_DNA"/>
</dbReference>
<feature type="transmembrane region" description="Helical" evidence="6">
    <location>
        <begin position="203"/>
        <end position="225"/>
    </location>
</feature>
<dbReference type="InterPro" id="IPR050833">
    <property type="entry name" value="Poly_Biosynth_Transport"/>
</dbReference>
<gene>
    <name evidence="7" type="ORF">F7D14_06135</name>
</gene>
<evidence type="ECO:0000256" key="3">
    <source>
        <dbReference type="ARBA" id="ARBA00022692"/>
    </source>
</evidence>
<keyword evidence="3 6" id="KW-0812">Transmembrane</keyword>
<keyword evidence="2" id="KW-1003">Cell membrane</keyword>